<protein>
    <submittedName>
        <fullName evidence="3">Phage tail fiber protein</fullName>
    </submittedName>
</protein>
<name>A0A1B7HPU2_9ENTR</name>
<feature type="domain" description="Phage tail protein C-terminal" evidence="2">
    <location>
        <begin position="2"/>
        <end position="54"/>
    </location>
</feature>
<gene>
    <name evidence="3" type="ORF">M977_03929</name>
</gene>
<feature type="compositionally biased region" description="Basic and acidic residues" evidence="1">
    <location>
        <begin position="63"/>
        <end position="86"/>
    </location>
</feature>
<evidence type="ECO:0000259" key="2">
    <source>
        <dbReference type="Pfam" id="PF25670"/>
    </source>
</evidence>
<accession>A0A1B7HPU2</accession>
<sequence>MKTYHRTHPEAPEFAQNKVGHKNDDGSFTETVMNGAPIDIPADQFVSVRVEMPEGSIYNQKKRAAEKERKEAERLAVEEAARKATEEAQADPDQP</sequence>
<feature type="region of interest" description="Disordered" evidence="1">
    <location>
        <begin position="61"/>
        <end position="95"/>
    </location>
</feature>
<evidence type="ECO:0000313" key="4">
    <source>
        <dbReference type="Proteomes" id="UP000078504"/>
    </source>
</evidence>
<dbReference type="Pfam" id="PF25670">
    <property type="entry name" value="Phage_tail_C_2"/>
    <property type="match status" value="1"/>
</dbReference>
<evidence type="ECO:0000313" key="3">
    <source>
        <dbReference type="EMBL" id="OAT17654.1"/>
    </source>
</evidence>
<dbReference type="InterPro" id="IPR058008">
    <property type="entry name" value="Gp26_C"/>
</dbReference>
<reference evidence="3 4" key="1">
    <citation type="submission" date="2016-04" db="EMBL/GenBank/DDBJ databases">
        <title>ATOL: Assembling a taxonomically balanced genome-scale reconstruction of the evolutionary history of the Enterobacteriaceae.</title>
        <authorList>
            <person name="Plunkett G.III."/>
            <person name="Neeno-Eckwall E.C."/>
            <person name="Glasner J.D."/>
            <person name="Perna N.T."/>
        </authorList>
    </citation>
    <scope>NUCLEOTIDE SEQUENCE [LARGE SCALE GENOMIC DNA]</scope>
    <source>
        <strain evidence="3 4">ATCC 51604</strain>
    </source>
</reference>
<dbReference type="Proteomes" id="UP000078504">
    <property type="component" value="Unassembled WGS sequence"/>
</dbReference>
<comment type="caution">
    <text evidence="3">The sequence shown here is derived from an EMBL/GenBank/DDBJ whole genome shotgun (WGS) entry which is preliminary data.</text>
</comment>
<dbReference type="PATRIC" id="fig|1354253.4.peg.4016"/>
<proteinExistence type="predicted"/>
<dbReference type="AlphaFoldDB" id="A0A1B7HPU2"/>
<feature type="region of interest" description="Disordered" evidence="1">
    <location>
        <begin position="1"/>
        <end position="25"/>
    </location>
</feature>
<dbReference type="EMBL" id="LXEP01000036">
    <property type="protein sequence ID" value="OAT17654.1"/>
    <property type="molecule type" value="Genomic_DNA"/>
</dbReference>
<evidence type="ECO:0000256" key="1">
    <source>
        <dbReference type="SAM" id="MobiDB-lite"/>
    </source>
</evidence>
<organism evidence="3 4">
    <name type="scientific">Buttiauxella gaviniae ATCC 51604</name>
    <dbReference type="NCBI Taxonomy" id="1354253"/>
    <lineage>
        <taxon>Bacteria</taxon>
        <taxon>Pseudomonadati</taxon>
        <taxon>Pseudomonadota</taxon>
        <taxon>Gammaproteobacteria</taxon>
        <taxon>Enterobacterales</taxon>
        <taxon>Enterobacteriaceae</taxon>
        <taxon>Buttiauxella</taxon>
    </lineage>
</organism>